<feature type="non-terminal residue" evidence="1">
    <location>
        <position position="1"/>
    </location>
</feature>
<evidence type="ECO:0000313" key="2">
    <source>
        <dbReference type="Proteomes" id="UP001159427"/>
    </source>
</evidence>
<evidence type="ECO:0000313" key="1">
    <source>
        <dbReference type="EMBL" id="CAH3163937.1"/>
    </source>
</evidence>
<name>A0ABN8QG30_9CNID</name>
<comment type="caution">
    <text evidence="1">The sequence shown here is derived from an EMBL/GenBank/DDBJ whole genome shotgun (WGS) entry which is preliminary data.</text>
</comment>
<dbReference type="Proteomes" id="UP001159427">
    <property type="component" value="Unassembled WGS sequence"/>
</dbReference>
<organism evidence="1 2">
    <name type="scientific">Porites evermanni</name>
    <dbReference type="NCBI Taxonomy" id="104178"/>
    <lineage>
        <taxon>Eukaryota</taxon>
        <taxon>Metazoa</taxon>
        <taxon>Cnidaria</taxon>
        <taxon>Anthozoa</taxon>
        <taxon>Hexacorallia</taxon>
        <taxon>Scleractinia</taxon>
        <taxon>Fungiina</taxon>
        <taxon>Poritidae</taxon>
        <taxon>Porites</taxon>
    </lineage>
</organism>
<protein>
    <submittedName>
        <fullName evidence="1">Uncharacterized protein</fullName>
    </submittedName>
</protein>
<sequence>CLEDRIKIRDCRTKFTDRKLPSKLQQFIRCNREKFVECNGIKFVINQWKGMTEQFEINTRLRYFTHRNGPMLRDKKTDAPDRTVHDRDAYHLTEKSVWGVESIMVSDLPVYRRTSATSVTV</sequence>
<accession>A0ABN8QG30</accession>
<proteinExistence type="predicted"/>
<dbReference type="EMBL" id="CALNXI010001300">
    <property type="protein sequence ID" value="CAH3163937.1"/>
    <property type="molecule type" value="Genomic_DNA"/>
</dbReference>
<reference evidence="1 2" key="1">
    <citation type="submission" date="2022-05" db="EMBL/GenBank/DDBJ databases">
        <authorList>
            <consortium name="Genoscope - CEA"/>
            <person name="William W."/>
        </authorList>
    </citation>
    <scope>NUCLEOTIDE SEQUENCE [LARGE SCALE GENOMIC DNA]</scope>
</reference>
<keyword evidence="2" id="KW-1185">Reference proteome</keyword>
<gene>
    <name evidence="1" type="ORF">PEVE_00004806</name>
</gene>